<dbReference type="NCBIfam" id="TIGR01349">
    <property type="entry name" value="PDHac_trf_mito"/>
    <property type="match status" value="1"/>
</dbReference>
<dbReference type="InterPro" id="IPR003016">
    <property type="entry name" value="2-oxoA_DH_lipoyl-BS"/>
</dbReference>
<dbReference type="Pfam" id="PF00198">
    <property type="entry name" value="2-oxoacid_dh"/>
    <property type="match status" value="1"/>
</dbReference>
<feature type="domain" description="Lipoyl-binding" evidence="10">
    <location>
        <begin position="2"/>
        <end position="77"/>
    </location>
</feature>
<evidence type="ECO:0000256" key="2">
    <source>
        <dbReference type="ARBA" id="ARBA00011484"/>
    </source>
</evidence>
<keyword evidence="12" id="KW-0670">Pyruvate</keyword>
<dbReference type="KEGG" id="ccx:COCOR_05376"/>
<reference evidence="13" key="2">
    <citation type="submission" date="2012-03" db="EMBL/GenBank/DDBJ databases">
        <title>Genome sequence of the fruiting myxobacterium Corallococcus coralloides DSM 2259.</title>
        <authorList>
            <person name="Huntley S."/>
            <person name="Zhang Y."/>
            <person name="Treuner-Lange A."/>
            <person name="Sensen C.W."/>
            <person name="Sogaard-Andersen L."/>
        </authorList>
    </citation>
    <scope>NUCLEOTIDE SEQUENCE [LARGE SCALE GENOMIC DNA]</scope>
    <source>
        <strain evidence="13">ATCC 25202 / DSM 2259 / NBRC 100086 / M2</strain>
    </source>
</reference>
<dbReference type="PROSITE" id="PS50968">
    <property type="entry name" value="BIOTINYL_LIPOYL"/>
    <property type="match status" value="2"/>
</dbReference>
<dbReference type="Gene3D" id="3.30.559.10">
    <property type="entry name" value="Chloramphenicol acetyltransferase-like domain"/>
    <property type="match status" value="1"/>
</dbReference>
<gene>
    <name evidence="12" type="primary">pdhC</name>
    <name evidence="12" type="ordered locus">COCOR_05376</name>
</gene>
<dbReference type="PANTHER" id="PTHR23151">
    <property type="entry name" value="DIHYDROLIPOAMIDE ACETYL/SUCCINYL-TRANSFERASE-RELATED"/>
    <property type="match status" value="1"/>
</dbReference>
<dbReference type="GO" id="GO:0004742">
    <property type="term" value="F:dihydrolipoyllysine-residue acetyltransferase activity"/>
    <property type="evidence" value="ECO:0007669"/>
    <property type="project" value="UniProtKB-UniRule"/>
</dbReference>
<feature type="domain" description="Lipoyl-binding" evidence="10">
    <location>
        <begin position="125"/>
        <end position="200"/>
    </location>
</feature>
<name>H8MXF8_CORCM</name>
<dbReference type="Gene3D" id="2.40.50.100">
    <property type="match status" value="2"/>
</dbReference>
<protein>
    <recommendedName>
        <fullName evidence="8">Acetyltransferase component of pyruvate dehydrogenase complex</fullName>
        <ecNumber evidence="8">2.3.1.12</ecNumber>
    </recommendedName>
</protein>
<dbReference type="EMBL" id="CP003389">
    <property type="protein sequence ID" value="AFE09769.1"/>
    <property type="molecule type" value="Genomic_DNA"/>
</dbReference>
<dbReference type="InterPro" id="IPR011053">
    <property type="entry name" value="Single_hybrid_motif"/>
</dbReference>
<feature type="compositionally biased region" description="Low complexity" evidence="9">
    <location>
        <begin position="87"/>
        <end position="106"/>
    </location>
</feature>
<dbReference type="InterPro" id="IPR045257">
    <property type="entry name" value="E2/Pdx1"/>
</dbReference>
<keyword evidence="13" id="KW-1185">Reference proteome</keyword>
<dbReference type="PROSITE" id="PS51826">
    <property type="entry name" value="PSBD"/>
    <property type="match status" value="1"/>
</dbReference>
<dbReference type="InParanoid" id="H8MXF8"/>
<feature type="region of interest" description="Disordered" evidence="9">
    <location>
        <begin position="80"/>
        <end position="120"/>
    </location>
</feature>
<comment type="similarity">
    <text evidence="1 8">Belongs to the 2-oxoacid dehydrogenase family.</text>
</comment>
<feature type="region of interest" description="Disordered" evidence="9">
    <location>
        <begin position="298"/>
        <end position="325"/>
    </location>
</feature>
<evidence type="ECO:0000256" key="7">
    <source>
        <dbReference type="ARBA" id="ARBA00048370"/>
    </source>
</evidence>
<evidence type="ECO:0000256" key="8">
    <source>
        <dbReference type="RuleBase" id="RU361137"/>
    </source>
</evidence>
<evidence type="ECO:0000256" key="9">
    <source>
        <dbReference type="SAM" id="MobiDB-lite"/>
    </source>
</evidence>
<organism evidence="12 13">
    <name type="scientific">Corallococcus coralloides (strain ATCC 25202 / DSM 2259 / NBRC 100086 / M2)</name>
    <name type="common">Myxococcus coralloides</name>
    <dbReference type="NCBI Taxonomy" id="1144275"/>
    <lineage>
        <taxon>Bacteria</taxon>
        <taxon>Pseudomonadati</taxon>
        <taxon>Myxococcota</taxon>
        <taxon>Myxococcia</taxon>
        <taxon>Myxococcales</taxon>
        <taxon>Cystobacterineae</taxon>
        <taxon>Myxococcaceae</taxon>
        <taxon>Corallococcus</taxon>
    </lineage>
</organism>
<feature type="region of interest" description="Disordered" evidence="9">
    <location>
        <begin position="204"/>
        <end position="277"/>
    </location>
</feature>
<dbReference type="InterPro" id="IPR000089">
    <property type="entry name" value="Biotin_lipoyl"/>
</dbReference>
<dbReference type="eggNOG" id="COG0508">
    <property type="taxonomic scope" value="Bacteria"/>
</dbReference>
<dbReference type="SUPFAM" id="SSF51230">
    <property type="entry name" value="Single hybrid motif"/>
    <property type="match status" value="2"/>
</dbReference>
<evidence type="ECO:0000256" key="3">
    <source>
        <dbReference type="ARBA" id="ARBA00022679"/>
    </source>
</evidence>
<dbReference type="Pfam" id="PF00364">
    <property type="entry name" value="Biotin_lipoyl"/>
    <property type="match status" value="2"/>
</dbReference>
<evidence type="ECO:0000313" key="13">
    <source>
        <dbReference type="Proteomes" id="UP000007587"/>
    </source>
</evidence>
<dbReference type="InterPro" id="IPR036625">
    <property type="entry name" value="E3-bd_dom_sf"/>
</dbReference>
<feature type="compositionally biased region" description="Low complexity" evidence="9">
    <location>
        <begin position="204"/>
        <end position="236"/>
    </location>
</feature>
<comment type="catalytic activity">
    <reaction evidence="7 8">
        <text>N(6)-[(R)-dihydrolipoyl]-L-lysyl-[protein] + acetyl-CoA = N(6)-[(R)-S(8)-acetyldihydrolipoyl]-L-lysyl-[protein] + CoA</text>
        <dbReference type="Rhea" id="RHEA:17017"/>
        <dbReference type="Rhea" id="RHEA-COMP:10475"/>
        <dbReference type="Rhea" id="RHEA-COMP:10478"/>
        <dbReference type="ChEBI" id="CHEBI:57287"/>
        <dbReference type="ChEBI" id="CHEBI:57288"/>
        <dbReference type="ChEBI" id="CHEBI:83100"/>
        <dbReference type="ChEBI" id="CHEBI:83111"/>
        <dbReference type="EC" id="2.3.1.12"/>
    </reaction>
</comment>
<dbReference type="Pfam" id="PF02817">
    <property type="entry name" value="E3_binding"/>
    <property type="match status" value="1"/>
</dbReference>
<evidence type="ECO:0000313" key="12">
    <source>
        <dbReference type="EMBL" id="AFE09769.1"/>
    </source>
</evidence>
<dbReference type="HOGENOM" id="CLU_016733_10_2_7"/>
<keyword evidence="4 8" id="KW-0450">Lipoyl</keyword>
<dbReference type="Gene3D" id="4.10.320.10">
    <property type="entry name" value="E3-binding domain"/>
    <property type="match status" value="1"/>
</dbReference>
<dbReference type="Proteomes" id="UP000007587">
    <property type="component" value="Chromosome"/>
</dbReference>
<dbReference type="GO" id="GO:0045254">
    <property type="term" value="C:pyruvate dehydrogenase complex"/>
    <property type="evidence" value="ECO:0007669"/>
    <property type="project" value="UniProtKB-UniRule"/>
</dbReference>
<feature type="compositionally biased region" description="Low complexity" evidence="9">
    <location>
        <begin position="298"/>
        <end position="313"/>
    </location>
</feature>
<evidence type="ECO:0000256" key="1">
    <source>
        <dbReference type="ARBA" id="ARBA00007317"/>
    </source>
</evidence>
<dbReference type="CDD" id="cd06849">
    <property type="entry name" value="lipoyl_domain"/>
    <property type="match status" value="2"/>
</dbReference>
<dbReference type="InterPro" id="IPR004167">
    <property type="entry name" value="PSBD"/>
</dbReference>
<proteinExistence type="inferred from homology"/>
<dbReference type="PROSITE" id="PS00189">
    <property type="entry name" value="LIPOYL"/>
    <property type="match status" value="2"/>
</dbReference>
<dbReference type="SUPFAM" id="SSF52777">
    <property type="entry name" value="CoA-dependent acyltransferases"/>
    <property type="match status" value="1"/>
</dbReference>
<evidence type="ECO:0000256" key="5">
    <source>
        <dbReference type="ARBA" id="ARBA00023315"/>
    </source>
</evidence>
<dbReference type="AlphaFoldDB" id="H8MXF8"/>
<evidence type="ECO:0000256" key="6">
    <source>
        <dbReference type="ARBA" id="ARBA00025211"/>
    </source>
</evidence>
<dbReference type="EC" id="2.3.1.12" evidence="8"/>
<comment type="cofactor">
    <cofactor evidence="8">
        <name>(R)-lipoate</name>
        <dbReference type="ChEBI" id="CHEBI:83088"/>
    </cofactor>
    <text evidence="8">Binds 2 lipoyl cofactors covalently.</text>
</comment>
<keyword evidence="3 8" id="KW-0808">Transferase</keyword>
<evidence type="ECO:0000259" key="11">
    <source>
        <dbReference type="PROSITE" id="PS51826"/>
    </source>
</evidence>
<dbReference type="STRING" id="1144275.COCOR_05376"/>
<keyword evidence="5 8" id="KW-0012">Acyltransferase</keyword>
<accession>H8MXF8</accession>
<sequence>MATPIQMPSLSPTMKEGKIVKWLKKVGDKISSGDAIAEVETDKSNLEVEAFDDGYLIEIAVPEGEVATVGSPIGFLGAKGEKATGGAPSAPAPQKAEAPKAAAPAAAPKPPEQAPAPAASGAGEGIAILMPSLSPTMTEGKIVKWLKKEGDKVSSGDAIAEVETDKSNLEVEAYDDGTLGRITVQAGDMAKVGAPIAFLTPKGAKAGTSAPAAAPQAPAAPKAPAAAAPSAPAGGQVVPLRREPQAPASGAGGRLRASPLAKRMAQERGLDISQVRGTGPLGRVVKRDVEQALGQGLAKAPAQAPAAKKAGAPPEVRAFGTRPEPQAVPMSSMRKVIGQRMSEVKPGVPHFYLTVEVEMDAAVKIREEAKALDLKVSVNDIIVKAAAIALRRSPKMNVSLQGDQVLHYGTVDVGIAVAIEDGLITPIIRDADLKGLQAISAESRDMAERARKRALKPAEYNGGSLTVSNLGMYGIDQFIAVINPPQSAIIAVGAVAEKAVVRDGQLAVRKMMTVTLSGDHRVIDGATGAEYLRELKGLLEHPSRLLF</sequence>
<dbReference type="InterPro" id="IPR001078">
    <property type="entry name" value="2-oxoacid_DH_actylTfrase"/>
</dbReference>
<dbReference type="InterPro" id="IPR023213">
    <property type="entry name" value="CAT-like_dom_sf"/>
</dbReference>
<dbReference type="SUPFAM" id="SSF47005">
    <property type="entry name" value="Peripheral subunit-binding domain of 2-oxo acid dehydrogenase complex"/>
    <property type="match status" value="1"/>
</dbReference>
<comment type="function">
    <text evidence="6">The pyruvate dehydrogenase complex catalyzes the overall conversion of pyruvate to acetyl-CoA and CO(2). It contains multiple copies of three enzymatic components: pyruvate dehydrogenase (E1), dihydrolipoamide acetyltransferase (E2) and lipoamide dehydrogenase (E3).</text>
</comment>
<dbReference type="OrthoDB" id="9805770at2"/>
<dbReference type="GO" id="GO:0006086">
    <property type="term" value="P:pyruvate decarboxylation to acetyl-CoA"/>
    <property type="evidence" value="ECO:0007669"/>
    <property type="project" value="InterPro"/>
</dbReference>
<reference evidence="12 13" key="1">
    <citation type="journal article" date="2012" name="J. Bacteriol.">
        <title>Complete Genome Sequence of the Fruiting Myxobacterium Corallococcus coralloides DSM 2259.</title>
        <authorList>
            <person name="Huntley S."/>
            <person name="Zhang Y."/>
            <person name="Treuner-Lange A."/>
            <person name="Kneip S."/>
            <person name="Sensen C.W."/>
            <person name="Sogaard-Andersen L."/>
        </authorList>
    </citation>
    <scope>NUCLEOTIDE SEQUENCE [LARGE SCALE GENOMIC DNA]</scope>
    <source>
        <strain evidence="13">ATCC 25202 / DSM 2259 / NBRC 100086 / M2</strain>
    </source>
</reference>
<evidence type="ECO:0000259" key="10">
    <source>
        <dbReference type="PROSITE" id="PS50968"/>
    </source>
</evidence>
<dbReference type="RefSeq" id="WP_014398166.1">
    <property type="nucleotide sequence ID" value="NC_017030.1"/>
</dbReference>
<feature type="domain" description="Peripheral subunit-binding (PSBD)" evidence="11">
    <location>
        <begin position="256"/>
        <end position="293"/>
    </location>
</feature>
<dbReference type="InterPro" id="IPR006257">
    <property type="entry name" value="LAT1"/>
</dbReference>
<dbReference type="PANTHER" id="PTHR23151:SF90">
    <property type="entry name" value="DIHYDROLIPOYLLYSINE-RESIDUE ACETYLTRANSFERASE COMPONENT OF PYRUVATE DEHYDROGENASE COMPLEX, MITOCHONDRIAL-RELATED"/>
    <property type="match status" value="1"/>
</dbReference>
<evidence type="ECO:0000256" key="4">
    <source>
        <dbReference type="ARBA" id="ARBA00022823"/>
    </source>
</evidence>
<comment type="subunit">
    <text evidence="2">Forms a 24-polypeptide structural core with octahedral symmetry.</text>
</comment>
<dbReference type="FunFam" id="2.40.50.100:FF:000010">
    <property type="entry name" value="Acetyltransferase component of pyruvate dehydrogenase complex"/>
    <property type="match status" value="2"/>
</dbReference>